<dbReference type="Proteomes" id="UP000595420">
    <property type="component" value="Chromosome"/>
</dbReference>
<dbReference type="EMBL" id="CP059488">
    <property type="protein sequence ID" value="QQD71989.1"/>
    <property type="molecule type" value="Genomic_DNA"/>
</dbReference>
<name>A0A7T4WCE0_9PROT</name>
<evidence type="ECO:0000313" key="2">
    <source>
        <dbReference type="Proteomes" id="UP000595420"/>
    </source>
</evidence>
<reference evidence="1 2" key="1">
    <citation type="submission" date="2020-07" db="EMBL/GenBank/DDBJ databases">
        <title>Complete genome sequence analysis of Acidithiobacillus ferrivorans XJFY6S-08 reveals extreme environmental adaptation to alpine acid mine drainage.</title>
        <authorList>
            <person name="Yan L."/>
            <person name="Ni Y."/>
        </authorList>
    </citation>
    <scope>NUCLEOTIDE SEQUENCE [LARGE SCALE GENOMIC DNA]</scope>
    <source>
        <strain evidence="1 2">XJFY6S-08</strain>
    </source>
</reference>
<organism evidence="1 2">
    <name type="scientific">Acidithiobacillus ferrivorans</name>
    <dbReference type="NCBI Taxonomy" id="160808"/>
    <lineage>
        <taxon>Bacteria</taxon>
        <taxon>Pseudomonadati</taxon>
        <taxon>Pseudomonadota</taxon>
        <taxon>Acidithiobacillia</taxon>
        <taxon>Acidithiobacillales</taxon>
        <taxon>Acidithiobacillaceae</taxon>
        <taxon>Acidithiobacillus</taxon>
    </lineage>
</organism>
<accession>A0A7T4WCE0</accession>
<dbReference type="AlphaFoldDB" id="A0A7T4WCE0"/>
<gene>
    <name evidence="1" type="ORF">H2515_11200</name>
</gene>
<sequence length="144" mass="15976">MANMHVLIRNRAFQIIAALLLLVLVFGTGVTILARPTSDHDFHRANIVINGKIDGQLFELFSATRLQNNFTSAVMLHYKPYTISIYLIPEGHRKVKARFNFVNDSGLEIKGLAVLSTLTKHAVNLSLNGAPAHTQLTARLITNE</sequence>
<protein>
    <submittedName>
        <fullName evidence="1">Uncharacterized protein</fullName>
    </submittedName>
</protein>
<evidence type="ECO:0000313" key="1">
    <source>
        <dbReference type="EMBL" id="QQD71989.1"/>
    </source>
</evidence>
<dbReference type="RefSeq" id="WP_198660171.1">
    <property type="nucleotide sequence ID" value="NZ_CP059488.1"/>
</dbReference>
<proteinExistence type="predicted"/>